<comment type="caution">
    <text evidence="2">The sequence shown here is derived from an EMBL/GenBank/DDBJ whole genome shotgun (WGS) entry which is preliminary data.</text>
</comment>
<sequence length="145" mass="16493">MVFHSCVDGYSQKIILNVSTSTELPAFRLFCVGVQTFGLPSRVRCDEGMENIEAGCFMLERTSLNRGSILTVRSAHNRRFERLWAELIRVTLNSVVILPNYVFISETTYLSLQDLFDPLSEDGNNGIMDMFLSVGNFLEDRLSRQ</sequence>
<evidence type="ECO:0000259" key="1">
    <source>
        <dbReference type="Pfam" id="PF24764"/>
    </source>
</evidence>
<dbReference type="EMBL" id="JACTAM010002485">
    <property type="protein sequence ID" value="KAI2644607.1"/>
    <property type="molecule type" value="Genomic_DNA"/>
</dbReference>
<dbReference type="Pfam" id="PF24764">
    <property type="entry name" value="rva_4"/>
    <property type="match status" value="1"/>
</dbReference>
<evidence type="ECO:0000313" key="3">
    <source>
        <dbReference type="Proteomes" id="UP000830375"/>
    </source>
</evidence>
<accession>A0ABQ8L3T3</accession>
<dbReference type="PANTHER" id="PTHR46791:SF4">
    <property type="match status" value="1"/>
</dbReference>
<protein>
    <submittedName>
        <fullName evidence="2">Adenylosuccinate synthetase</fullName>
    </submittedName>
</protein>
<reference evidence="2 3" key="1">
    <citation type="submission" date="2022-01" db="EMBL/GenBank/DDBJ databases">
        <title>A high-quality chromosome-level genome assembly of rohu carp, Labeo rohita.</title>
        <authorList>
            <person name="Arick M.A. II"/>
            <person name="Hsu C.-Y."/>
            <person name="Magbanua Z."/>
            <person name="Pechanova O."/>
            <person name="Grover C."/>
            <person name="Miller E."/>
            <person name="Thrash A."/>
            <person name="Ezzel L."/>
            <person name="Alam S."/>
            <person name="Benzie J."/>
            <person name="Hamilton M."/>
            <person name="Karsi A."/>
            <person name="Lawrence M.L."/>
            <person name="Peterson D.G."/>
        </authorList>
    </citation>
    <scope>NUCLEOTIDE SEQUENCE [LARGE SCALE GENOMIC DNA]</scope>
    <source>
        <strain evidence="3">BAU-BD-2019</strain>
        <tissue evidence="2">Blood</tissue>
    </source>
</reference>
<organism evidence="2 3">
    <name type="scientific">Labeo rohita</name>
    <name type="common">Indian major carp</name>
    <name type="synonym">Cyprinus rohita</name>
    <dbReference type="NCBI Taxonomy" id="84645"/>
    <lineage>
        <taxon>Eukaryota</taxon>
        <taxon>Metazoa</taxon>
        <taxon>Chordata</taxon>
        <taxon>Craniata</taxon>
        <taxon>Vertebrata</taxon>
        <taxon>Euteleostomi</taxon>
        <taxon>Actinopterygii</taxon>
        <taxon>Neopterygii</taxon>
        <taxon>Teleostei</taxon>
        <taxon>Ostariophysi</taxon>
        <taxon>Cypriniformes</taxon>
        <taxon>Cyprinidae</taxon>
        <taxon>Labeoninae</taxon>
        <taxon>Labeonini</taxon>
        <taxon>Labeo</taxon>
    </lineage>
</organism>
<dbReference type="InterPro" id="IPR058913">
    <property type="entry name" value="Integrase_dom_put"/>
</dbReference>
<dbReference type="Proteomes" id="UP000830375">
    <property type="component" value="Unassembled WGS sequence"/>
</dbReference>
<dbReference type="PANTHER" id="PTHR46791">
    <property type="entry name" value="EXPRESSED PROTEIN"/>
    <property type="match status" value="1"/>
</dbReference>
<keyword evidence="3" id="KW-1185">Reference proteome</keyword>
<feature type="domain" description="Integrase core" evidence="1">
    <location>
        <begin position="1"/>
        <end position="94"/>
    </location>
</feature>
<name>A0ABQ8L3T3_LABRO</name>
<gene>
    <name evidence="2" type="ORF">H4Q32_030548</name>
</gene>
<evidence type="ECO:0000313" key="2">
    <source>
        <dbReference type="EMBL" id="KAI2644607.1"/>
    </source>
</evidence>
<proteinExistence type="predicted"/>